<dbReference type="Gene3D" id="3.40.190.10">
    <property type="entry name" value="Periplasmic binding protein-like II"/>
    <property type="match status" value="2"/>
</dbReference>
<gene>
    <name evidence="5" type="ORF">FKZ61_20670</name>
</gene>
<organism evidence="5 6">
    <name type="scientific">Litorilinea aerophila</name>
    <dbReference type="NCBI Taxonomy" id="1204385"/>
    <lineage>
        <taxon>Bacteria</taxon>
        <taxon>Bacillati</taxon>
        <taxon>Chloroflexota</taxon>
        <taxon>Caldilineae</taxon>
        <taxon>Caldilineales</taxon>
        <taxon>Caldilineaceae</taxon>
        <taxon>Litorilinea</taxon>
    </lineage>
</organism>
<dbReference type="PANTHER" id="PTHR43649">
    <property type="entry name" value="ARABINOSE-BINDING PROTEIN-RELATED"/>
    <property type="match status" value="1"/>
</dbReference>
<evidence type="ECO:0000256" key="1">
    <source>
        <dbReference type="ARBA" id="ARBA00008520"/>
    </source>
</evidence>
<dbReference type="InterPro" id="IPR006059">
    <property type="entry name" value="SBP"/>
</dbReference>
<dbReference type="AlphaFoldDB" id="A0A540VA09"/>
<dbReference type="InterPro" id="IPR050490">
    <property type="entry name" value="Bact_solute-bd_prot1"/>
</dbReference>
<evidence type="ECO:0000256" key="4">
    <source>
        <dbReference type="SAM" id="SignalP"/>
    </source>
</evidence>
<evidence type="ECO:0000313" key="5">
    <source>
        <dbReference type="EMBL" id="TQE93562.1"/>
    </source>
</evidence>
<dbReference type="SUPFAM" id="SSF53850">
    <property type="entry name" value="Periplasmic binding protein-like II"/>
    <property type="match status" value="1"/>
</dbReference>
<comment type="similarity">
    <text evidence="1">Belongs to the bacterial solute-binding protein 1 family.</text>
</comment>
<evidence type="ECO:0000256" key="3">
    <source>
        <dbReference type="ARBA" id="ARBA00022729"/>
    </source>
</evidence>
<reference evidence="5 6" key="1">
    <citation type="submission" date="2019-06" db="EMBL/GenBank/DDBJ databases">
        <title>Genome sequence of Litorilinea aerophila BAA-2444.</title>
        <authorList>
            <person name="Maclea K.S."/>
            <person name="Maurais E.G."/>
            <person name="Iannazzi L.C."/>
        </authorList>
    </citation>
    <scope>NUCLEOTIDE SEQUENCE [LARGE SCALE GENOMIC DNA]</scope>
    <source>
        <strain evidence="5 6">ATCC BAA-2444</strain>
    </source>
</reference>
<dbReference type="Pfam" id="PF01547">
    <property type="entry name" value="SBP_bac_1"/>
    <property type="match status" value="1"/>
</dbReference>
<accession>A0A540VA09</accession>
<dbReference type="EMBL" id="VIGC01000037">
    <property type="protein sequence ID" value="TQE93562.1"/>
    <property type="molecule type" value="Genomic_DNA"/>
</dbReference>
<dbReference type="OrthoDB" id="9812682at2"/>
<evidence type="ECO:0000313" key="6">
    <source>
        <dbReference type="Proteomes" id="UP000317371"/>
    </source>
</evidence>
<dbReference type="PROSITE" id="PS51257">
    <property type="entry name" value="PROKAR_LIPOPROTEIN"/>
    <property type="match status" value="1"/>
</dbReference>
<dbReference type="Proteomes" id="UP000317371">
    <property type="component" value="Unassembled WGS sequence"/>
</dbReference>
<protein>
    <submittedName>
        <fullName evidence="5">Extracellular solute-binding protein</fullName>
    </submittedName>
</protein>
<feature type="signal peptide" evidence="4">
    <location>
        <begin position="1"/>
        <end position="24"/>
    </location>
</feature>
<keyword evidence="3 4" id="KW-0732">Signal</keyword>
<comment type="caution">
    <text evidence="5">The sequence shown here is derived from an EMBL/GenBank/DDBJ whole genome shotgun (WGS) entry which is preliminary data.</text>
</comment>
<dbReference type="PANTHER" id="PTHR43649:SF34">
    <property type="entry name" value="ABC TRANSPORTER PERIPLASMIC-BINDING PROTEIN YCJN-RELATED"/>
    <property type="match status" value="1"/>
</dbReference>
<feature type="chain" id="PRO_5021699968" evidence="4">
    <location>
        <begin position="25"/>
        <end position="462"/>
    </location>
</feature>
<evidence type="ECO:0000256" key="2">
    <source>
        <dbReference type="ARBA" id="ARBA00022448"/>
    </source>
</evidence>
<proteinExistence type="inferred from homology"/>
<dbReference type="RefSeq" id="WP_141612070.1">
    <property type="nucleotide sequence ID" value="NZ_VIGC02000037.1"/>
</dbReference>
<sequence length="462" mass="50961">MKGKLQFLAILLLFSLLAACAPQAAPEGTPAQGEAAAETEGENAAPQVSELKILWAQWDPADYLQQIGNLYEQETGIKVSVIQEPWGSFGDRFFTEMAASGDAWDIVVGDSQWLGQGATQGHYIELTDFLVSTGIADSVTPATLTYYGEYPTGSGRYWAYPTEGDALGWAYRKDLFENPENKAAFQEQYGYELDVPQTFEQLMDIAKFFTRPEEGLYGVAIYTQKDYDAITMGMESVMFSYGGDWKDEDYNVMGVVNSPENVAAVQYYKELYDCCQVPGLSNAFFTEANDALISGQAALIMNYFAFFPALASSGINPYADVTGYFPNPAGPGGAQHAALGGQGMSIISYISPERQEAAKAFIQWFAQEEIQMKWAELGGYTCNANVLQTDAFLNATPFNPAFATSMTMVKDFWNIPEYGQLLEVTQREFSRFVVEGQGTAQETMDTIAAEHDRILRQAGYLE</sequence>
<keyword evidence="6" id="KW-1185">Reference proteome</keyword>
<keyword evidence="2" id="KW-0813">Transport</keyword>
<name>A0A540VA09_9CHLR</name>
<dbReference type="InParanoid" id="A0A540VA09"/>